<proteinExistence type="predicted"/>
<dbReference type="EMBL" id="CP011568">
    <property type="protein sequence ID" value="AKJ70697.2"/>
    <property type="molecule type" value="Genomic_DNA"/>
</dbReference>
<keyword evidence="2" id="KW-0808">Transferase</keyword>
<dbReference type="PANTHER" id="PTHR20857:SF15">
    <property type="entry name" value="THIAMINE-PHOSPHATE SYNTHASE"/>
    <property type="match status" value="1"/>
</dbReference>
<keyword evidence="4" id="KW-0460">Magnesium</keyword>
<dbReference type="PANTHER" id="PTHR20857">
    <property type="entry name" value="THIAMINE-PHOSPHATE PYROPHOSPHORYLASE"/>
    <property type="match status" value="1"/>
</dbReference>
<evidence type="ECO:0000256" key="3">
    <source>
        <dbReference type="ARBA" id="ARBA00022723"/>
    </source>
</evidence>
<evidence type="ECO:0000313" key="8">
    <source>
        <dbReference type="Proteomes" id="UP000036700"/>
    </source>
</evidence>
<dbReference type="Proteomes" id="UP000036700">
    <property type="component" value="Chromosome"/>
</dbReference>
<evidence type="ECO:0000256" key="1">
    <source>
        <dbReference type="ARBA" id="ARBA00004948"/>
    </source>
</evidence>
<comment type="pathway">
    <text evidence="1">Cofactor biosynthesis; thiamine diphosphate biosynthesis.</text>
</comment>
<dbReference type="GO" id="GO:0046872">
    <property type="term" value="F:metal ion binding"/>
    <property type="evidence" value="ECO:0007669"/>
    <property type="project" value="UniProtKB-KW"/>
</dbReference>
<gene>
    <name evidence="7" type="ORF">ABW99_18330</name>
</gene>
<protein>
    <recommendedName>
        <fullName evidence="6">Thiamine phosphate synthase/TenI domain-containing protein</fullName>
    </recommendedName>
</protein>
<dbReference type="InterPro" id="IPR022998">
    <property type="entry name" value="ThiamineP_synth_TenI"/>
</dbReference>
<dbReference type="GO" id="GO:0004789">
    <property type="term" value="F:thiamine-phosphate diphosphorylase activity"/>
    <property type="evidence" value="ECO:0007669"/>
    <property type="project" value="TreeGrafter"/>
</dbReference>
<keyword evidence="5" id="KW-0784">Thiamine biosynthesis</keyword>
<evidence type="ECO:0000313" key="7">
    <source>
        <dbReference type="EMBL" id="AKJ70697.2"/>
    </source>
</evidence>
<dbReference type="Gene3D" id="3.20.20.70">
    <property type="entry name" value="Aldolase class I"/>
    <property type="match status" value="1"/>
</dbReference>
<dbReference type="InterPro" id="IPR013785">
    <property type="entry name" value="Aldolase_TIM"/>
</dbReference>
<sequence>MSAAMRAIFVSADAPARQRRAEQISQALAPWQAHSEASWRLHLQVPPSVGPGDLLCLRAAPAKADVANWLAAGAVVLASVRASDGKVCDTLHTAERAYRLEGTHDDDFEPALAAFLDAGFAPHDALCLARAWRGDGSHAEAQSDAFGAWPVRLACFPRVLDLQPTPGPFAPAPRALGLYPVVPDADWIERLAALDVATLQLRAKTGEPAYLNAQIQRAVTAGRAHGTRLFINDHWRLALAAGAYGVHLGQEDFQRLDAAELAELQRSGVRLGISTHGYYEMLVAWHFSPSYIAMGAVFPTTTKVMPTAPQGLAKLARYARLMAPHVPLVAIGGVNEENLDQVLATGVGSAAVVRAVTEAGDLAAAVTELQAHFRARS</sequence>
<dbReference type="SUPFAM" id="SSF51391">
    <property type="entry name" value="Thiamin phosphate synthase"/>
    <property type="match status" value="1"/>
</dbReference>
<dbReference type="FunFam" id="3.20.20.70:FF:000064">
    <property type="entry name" value="Thiamine-phosphate synthase"/>
    <property type="match status" value="1"/>
</dbReference>
<evidence type="ECO:0000256" key="4">
    <source>
        <dbReference type="ARBA" id="ARBA00022842"/>
    </source>
</evidence>
<dbReference type="STRING" id="445709.ABW99_18330"/>
<dbReference type="KEGG" id="ptx:ABW99_18330"/>
<dbReference type="AlphaFoldDB" id="A0A0G3EZ47"/>
<dbReference type="Pfam" id="PF02581">
    <property type="entry name" value="TMP-TENI"/>
    <property type="match status" value="1"/>
</dbReference>
<accession>A0A0G3EZ47</accession>
<keyword evidence="3" id="KW-0479">Metal-binding</keyword>
<feature type="domain" description="Thiamine phosphate synthase/TenI" evidence="6">
    <location>
        <begin position="185"/>
        <end position="356"/>
    </location>
</feature>
<dbReference type="GO" id="GO:0005737">
    <property type="term" value="C:cytoplasm"/>
    <property type="evidence" value="ECO:0007669"/>
    <property type="project" value="TreeGrafter"/>
</dbReference>
<keyword evidence="8" id="KW-1185">Reference proteome</keyword>
<reference evidence="8" key="1">
    <citation type="submission" date="2015-06" db="EMBL/GenBank/DDBJ databases">
        <authorList>
            <person name="Lim Y.L."/>
            <person name="Ee R."/>
            <person name="Yong D."/>
            <person name="How K.Y."/>
            <person name="Yin W.F."/>
            <person name="Chan K.G."/>
        </authorList>
    </citation>
    <scope>NUCLEOTIDE SEQUENCE [LARGE SCALE GENOMIC DNA]</scope>
    <source>
        <strain evidence="8">DSM 25325</strain>
    </source>
</reference>
<dbReference type="CDD" id="cd00564">
    <property type="entry name" value="TMP_TenI"/>
    <property type="match status" value="1"/>
</dbReference>
<dbReference type="GO" id="GO:0009228">
    <property type="term" value="P:thiamine biosynthetic process"/>
    <property type="evidence" value="ECO:0007669"/>
    <property type="project" value="UniProtKB-KW"/>
</dbReference>
<evidence type="ECO:0000259" key="6">
    <source>
        <dbReference type="Pfam" id="PF02581"/>
    </source>
</evidence>
<dbReference type="InterPro" id="IPR036206">
    <property type="entry name" value="ThiamineP_synth_sf"/>
</dbReference>
<name>A0A0G3EZ47_9BURK</name>
<evidence type="ECO:0000256" key="2">
    <source>
        <dbReference type="ARBA" id="ARBA00022679"/>
    </source>
</evidence>
<organism evidence="7 8">
    <name type="scientific">Pandoraea thiooxydans</name>
    <dbReference type="NCBI Taxonomy" id="445709"/>
    <lineage>
        <taxon>Bacteria</taxon>
        <taxon>Pseudomonadati</taxon>
        <taxon>Pseudomonadota</taxon>
        <taxon>Betaproteobacteria</taxon>
        <taxon>Burkholderiales</taxon>
        <taxon>Burkholderiaceae</taxon>
        <taxon>Pandoraea</taxon>
    </lineage>
</organism>
<evidence type="ECO:0000256" key="5">
    <source>
        <dbReference type="ARBA" id="ARBA00022977"/>
    </source>
</evidence>